<organism evidence="1 2">
    <name type="scientific">Meishania litoralis</name>
    <dbReference type="NCBI Taxonomy" id="3434685"/>
    <lineage>
        <taxon>Bacteria</taxon>
        <taxon>Pseudomonadati</taxon>
        <taxon>Bacteroidota</taxon>
        <taxon>Flavobacteriia</taxon>
        <taxon>Flavobacteriales</taxon>
        <taxon>Flavobacteriaceae</taxon>
        <taxon>Meishania</taxon>
    </lineage>
</organism>
<evidence type="ECO:0000313" key="1">
    <source>
        <dbReference type="EMBL" id="MFH6603819.1"/>
    </source>
</evidence>
<gene>
    <name evidence="1" type="ORF">ACEZ3G_10055</name>
</gene>
<reference evidence="1" key="1">
    <citation type="submission" date="2024-09" db="EMBL/GenBank/DDBJ databases">
        <authorList>
            <person name="Liu J."/>
        </authorList>
    </citation>
    <scope>NUCLEOTIDE SEQUENCE</scope>
    <source>
        <strain evidence="1">NBU2967</strain>
    </source>
</reference>
<keyword evidence="2" id="KW-1185">Reference proteome</keyword>
<comment type="caution">
    <text evidence="1">The sequence shown here is derived from an EMBL/GenBank/DDBJ whole genome shotgun (WGS) entry which is preliminary data.</text>
</comment>
<evidence type="ECO:0000313" key="2">
    <source>
        <dbReference type="Proteomes" id="UP001595191"/>
    </source>
</evidence>
<proteinExistence type="predicted"/>
<dbReference type="EMBL" id="JBHFPV010000002">
    <property type="protein sequence ID" value="MFH6603819.1"/>
    <property type="molecule type" value="Genomic_DNA"/>
</dbReference>
<protein>
    <submittedName>
        <fullName evidence="1">Uncharacterized protein</fullName>
    </submittedName>
</protein>
<sequence length="123" mass="14025">MTNLDIHAMKRATPLFIGTHDFSLYTAQLQMKTNVVRTVYQCEIVKNDIMGASFFPDESWALIVRGEGFMRYQIRMMMGALIQVGKGELDLADIERSLNPDLSMQLDYIAPASGLFLNKLEFR</sequence>
<name>A0ACC7LKL9_9FLAO</name>
<dbReference type="Proteomes" id="UP001595191">
    <property type="component" value="Unassembled WGS sequence"/>
</dbReference>
<accession>A0ACC7LKL9</accession>